<feature type="region of interest" description="Disordered" evidence="1">
    <location>
        <begin position="1"/>
        <end position="56"/>
    </location>
</feature>
<protein>
    <submittedName>
        <fullName evidence="2">Uncharacterized protein</fullName>
    </submittedName>
</protein>
<dbReference type="AlphaFoldDB" id="A0ABD0Q0P3"/>
<reference evidence="2 3" key="1">
    <citation type="submission" date="2024-05" db="EMBL/GenBank/DDBJ databases">
        <title>Genome sequencing and assembly of Indian major carp, Cirrhinus mrigala (Hamilton, 1822).</title>
        <authorList>
            <person name="Mohindra V."/>
            <person name="Chowdhury L.M."/>
            <person name="Lal K."/>
            <person name="Jena J.K."/>
        </authorList>
    </citation>
    <scope>NUCLEOTIDE SEQUENCE [LARGE SCALE GENOMIC DNA]</scope>
    <source>
        <strain evidence="2">CM1030</strain>
        <tissue evidence="2">Blood</tissue>
    </source>
</reference>
<name>A0ABD0Q0P3_CIRMR</name>
<evidence type="ECO:0000256" key="1">
    <source>
        <dbReference type="SAM" id="MobiDB-lite"/>
    </source>
</evidence>
<dbReference type="EMBL" id="JAMKFB020000012">
    <property type="protein sequence ID" value="KAL0179822.1"/>
    <property type="molecule type" value="Genomic_DNA"/>
</dbReference>
<keyword evidence="3" id="KW-1185">Reference proteome</keyword>
<dbReference type="Proteomes" id="UP001529510">
    <property type="component" value="Unassembled WGS sequence"/>
</dbReference>
<organism evidence="2 3">
    <name type="scientific">Cirrhinus mrigala</name>
    <name type="common">Mrigala</name>
    <dbReference type="NCBI Taxonomy" id="683832"/>
    <lineage>
        <taxon>Eukaryota</taxon>
        <taxon>Metazoa</taxon>
        <taxon>Chordata</taxon>
        <taxon>Craniata</taxon>
        <taxon>Vertebrata</taxon>
        <taxon>Euteleostomi</taxon>
        <taxon>Actinopterygii</taxon>
        <taxon>Neopterygii</taxon>
        <taxon>Teleostei</taxon>
        <taxon>Ostariophysi</taxon>
        <taxon>Cypriniformes</taxon>
        <taxon>Cyprinidae</taxon>
        <taxon>Labeoninae</taxon>
        <taxon>Labeonini</taxon>
        <taxon>Cirrhinus</taxon>
    </lineage>
</organism>
<feature type="compositionally biased region" description="Basic and acidic residues" evidence="1">
    <location>
        <begin position="31"/>
        <end position="41"/>
    </location>
</feature>
<accession>A0ABD0Q0P3</accession>
<comment type="caution">
    <text evidence="2">The sequence shown here is derived from an EMBL/GenBank/DDBJ whole genome shotgun (WGS) entry which is preliminary data.</text>
</comment>
<evidence type="ECO:0000313" key="3">
    <source>
        <dbReference type="Proteomes" id="UP001529510"/>
    </source>
</evidence>
<proteinExistence type="predicted"/>
<feature type="non-terminal residue" evidence="2">
    <location>
        <position position="56"/>
    </location>
</feature>
<feature type="compositionally biased region" description="Basic and acidic residues" evidence="1">
    <location>
        <begin position="1"/>
        <end position="15"/>
    </location>
</feature>
<gene>
    <name evidence="2" type="ORF">M9458_025264</name>
</gene>
<sequence>WGSSIKRDGAERGREQNAYAEELTQPQRLLQRTDAEEELPHGHLGTLVKIDADGAH</sequence>
<evidence type="ECO:0000313" key="2">
    <source>
        <dbReference type="EMBL" id="KAL0179822.1"/>
    </source>
</evidence>
<feature type="non-terminal residue" evidence="2">
    <location>
        <position position="1"/>
    </location>
</feature>